<accession>A0A059ALX3</accession>
<gene>
    <name evidence="1" type="ORF">EUGRSUZ_I00631</name>
</gene>
<organism evidence="1">
    <name type="scientific">Eucalyptus grandis</name>
    <name type="common">Flooded gum</name>
    <dbReference type="NCBI Taxonomy" id="71139"/>
    <lineage>
        <taxon>Eukaryota</taxon>
        <taxon>Viridiplantae</taxon>
        <taxon>Streptophyta</taxon>
        <taxon>Embryophyta</taxon>
        <taxon>Tracheophyta</taxon>
        <taxon>Spermatophyta</taxon>
        <taxon>Magnoliopsida</taxon>
        <taxon>eudicotyledons</taxon>
        <taxon>Gunneridae</taxon>
        <taxon>Pentapetalae</taxon>
        <taxon>rosids</taxon>
        <taxon>malvids</taxon>
        <taxon>Myrtales</taxon>
        <taxon>Myrtaceae</taxon>
        <taxon>Myrtoideae</taxon>
        <taxon>Eucalypteae</taxon>
        <taxon>Eucalyptus</taxon>
    </lineage>
</organism>
<reference evidence="1" key="1">
    <citation type="submission" date="2013-07" db="EMBL/GenBank/DDBJ databases">
        <title>The genome of Eucalyptus grandis.</title>
        <authorList>
            <person name="Schmutz J."/>
            <person name="Hayes R."/>
            <person name="Myburg A."/>
            <person name="Tuskan G."/>
            <person name="Grattapaglia D."/>
            <person name="Rokhsar D.S."/>
        </authorList>
    </citation>
    <scope>NUCLEOTIDE SEQUENCE</scope>
    <source>
        <tissue evidence="1">Leaf extractions</tissue>
    </source>
</reference>
<evidence type="ECO:0000313" key="1">
    <source>
        <dbReference type="EMBL" id="KCW54691.1"/>
    </source>
</evidence>
<evidence type="ECO:0008006" key="2">
    <source>
        <dbReference type="Google" id="ProtNLM"/>
    </source>
</evidence>
<dbReference type="AlphaFoldDB" id="A0A059ALX3"/>
<dbReference type="SUPFAM" id="SSF52047">
    <property type="entry name" value="RNI-like"/>
    <property type="match status" value="1"/>
</dbReference>
<sequence>MRTRLRLYKLPQLSEVSITGYIWELVGVMRSQLSSLPCLHILNLKFYYSLNENLPIRQLPKLTSVKQLKLTVDGSTNASLFTLAVMIKACPYLQSFGLEVGFRASFKSSSL</sequence>
<dbReference type="EMBL" id="KK198761">
    <property type="protein sequence ID" value="KCW54691.1"/>
    <property type="molecule type" value="Genomic_DNA"/>
</dbReference>
<name>A0A059ALX3_EUCGR</name>
<dbReference type="Gramene" id="KCW54691">
    <property type="protein sequence ID" value="KCW54691"/>
    <property type="gene ID" value="EUGRSUZ_I00631"/>
</dbReference>
<dbReference type="InParanoid" id="A0A059ALX3"/>
<proteinExistence type="predicted"/>
<protein>
    <recommendedName>
        <fullName evidence="2">FBD domain-containing protein</fullName>
    </recommendedName>
</protein>